<evidence type="ECO:0000259" key="2">
    <source>
        <dbReference type="Pfam" id="PF08874"/>
    </source>
</evidence>
<evidence type="ECO:0000259" key="3">
    <source>
        <dbReference type="Pfam" id="PF12395"/>
    </source>
</evidence>
<dbReference type="EMBL" id="FMKA01000044">
    <property type="protein sequence ID" value="SCP99502.1"/>
    <property type="molecule type" value="Genomic_DNA"/>
</dbReference>
<dbReference type="Pfam" id="PF08874">
    <property type="entry name" value="DUF1835"/>
    <property type="match status" value="1"/>
</dbReference>
<dbReference type="STRING" id="1619234.SAMN05421730_10442"/>
<dbReference type="Proteomes" id="UP000199315">
    <property type="component" value="Unassembled WGS sequence"/>
</dbReference>
<dbReference type="RefSeq" id="WP_242875661.1">
    <property type="nucleotide sequence ID" value="NZ_FMKA01000044.1"/>
</dbReference>
<dbReference type="InterPro" id="IPR022123">
    <property type="entry name" value="DUF3658"/>
</dbReference>
<evidence type="ECO:0000256" key="1">
    <source>
        <dbReference type="SAM" id="Coils"/>
    </source>
</evidence>
<dbReference type="AlphaFoldDB" id="A0A1D3TYG1"/>
<evidence type="ECO:0000313" key="5">
    <source>
        <dbReference type="Proteomes" id="UP000199315"/>
    </source>
</evidence>
<sequence>MNKIWIYGYKQNVIMGTGERINPGWGKTTMVDIVFSESACGSLKIAQQFGKGNYQEGCIGIIISNDDGSKPTKEEFEAARKEAAEKERLAWESSVPLGGKTTDIYGFNLVLSVGDISESQPGTRRKQTLEHLYSVYPNDEGRQAAEEILKRANEDLKAIRQRAASGEAVRIWYSSQPDEMCGLYWFMEQLNQWGVHEGQVVIIKLPEWEADEKGNIVWKNGWSEVPAEGWHRYLALQKPALPSFIQSCASHWQALQAENAPLRAVLNGHLVSMSEKIYDDFILREIAVEGEQFQEAKIIGRVLGKYQLGIGDSWIAFRIEEMIYEGKLEAVTKAVKDMPTYHRVLKKSMYPR</sequence>
<keyword evidence="5" id="KW-1185">Reference proteome</keyword>
<organism evidence="4 5">
    <name type="scientific">Anaerobium acetethylicum</name>
    <dbReference type="NCBI Taxonomy" id="1619234"/>
    <lineage>
        <taxon>Bacteria</taxon>
        <taxon>Bacillati</taxon>
        <taxon>Bacillota</taxon>
        <taxon>Clostridia</taxon>
        <taxon>Lachnospirales</taxon>
        <taxon>Lachnospiraceae</taxon>
        <taxon>Anaerobium</taxon>
    </lineage>
</organism>
<protein>
    <recommendedName>
        <fullName evidence="6">DUF1835 domain-containing protein</fullName>
    </recommendedName>
</protein>
<gene>
    <name evidence="4" type="ORF">SAMN05421730_10442</name>
</gene>
<dbReference type="InterPro" id="IPR014973">
    <property type="entry name" value="DUF1835"/>
</dbReference>
<name>A0A1D3TYG1_9FIRM</name>
<feature type="domain" description="DUF3658" evidence="3">
    <location>
        <begin position="234"/>
        <end position="334"/>
    </location>
</feature>
<keyword evidence="1" id="KW-0175">Coiled coil</keyword>
<feature type="coiled-coil region" evidence="1">
    <location>
        <begin position="142"/>
        <end position="169"/>
    </location>
</feature>
<feature type="domain" description="DUF1835" evidence="2">
    <location>
        <begin position="102"/>
        <end position="192"/>
    </location>
</feature>
<dbReference type="Pfam" id="PF12395">
    <property type="entry name" value="DUF3658"/>
    <property type="match status" value="1"/>
</dbReference>
<evidence type="ECO:0008006" key="6">
    <source>
        <dbReference type="Google" id="ProtNLM"/>
    </source>
</evidence>
<reference evidence="4 5" key="1">
    <citation type="submission" date="2016-09" db="EMBL/GenBank/DDBJ databases">
        <authorList>
            <person name="Capua I."/>
            <person name="De Benedictis P."/>
            <person name="Joannis T."/>
            <person name="Lombin L.H."/>
            <person name="Cattoli G."/>
        </authorList>
    </citation>
    <scope>NUCLEOTIDE SEQUENCE [LARGE SCALE GENOMIC DNA]</scope>
    <source>
        <strain evidence="4 5">GluBS11</strain>
    </source>
</reference>
<accession>A0A1D3TYG1</accession>
<evidence type="ECO:0000313" key="4">
    <source>
        <dbReference type="EMBL" id="SCP99502.1"/>
    </source>
</evidence>
<proteinExistence type="predicted"/>